<evidence type="ECO:0000313" key="1">
    <source>
        <dbReference type="EMBL" id="AZA15952.1"/>
    </source>
</evidence>
<dbReference type="EMBL" id="CP031023">
    <property type="protein sequence ID" value="AZA15952.1"/>
    <property type="molecule type" value="Genomic_DNA"/>
</dbReference>
<dbReference type="RefSeq" id="WP_013439768.1">
    <property type="nucleotide sequence ID" value="NZ_CP065513.1"/>
</dbReference>
<reference evidence="1" key="1">
    <citation type="submission" date="2018-07" db="EMBL/GenBank/DDBJ databases">
        <authorList>
            <person name="Somerville V."/>
        </authorList>
    </citation>
    <scope>NUCLEOTIDE SEQUENCE</scope>
    <source>
        <strain evidence="1">NWC_2_2</strain>
    </source>
</reference>
<dbReference type="GO" id="GO:0003677">
    <property type="term" value="F:DNA binding"/>
    <property type="evidence" value="ECO:0007669"/>
    <property type="project" value="UniProtKB-KW"/>
</dbReference>
<gene>
    <name evidence="1" type="ORF">DQL93_04875</name>
</gene>
<organism evidence="1">
    <name type="scientific">Lactobacillus delbrueckii subsp. lactis</name>
    <dbReference type="NCBI Taxonomy" id="29397"/>
    <lineage>
        <taxon>Bacteria</taxon>
        <taxon>Bacillati</taxon>
        <taxon>Bacillota</taxon>
        <taxon>Bacilli</taxon>
        <taxon>Lactobacillales</taxon>
        <taxon>Lactobacillaceae</taxon>
        <taxon>Lactobacillus</taxon>
    </lineage>
</organism>
<dbReference type="InterPro" id="IPR006505">
    <property type="entry name" value="Phage_nucleotide-bp"/>
</dbReference>
<accession>A0A3G6JDC8</accession>
<dbReference type="SUPFAM" id="SSF52540">
    <property type="entry name" value="P-loop containing nucleoside triphosphate hydrolases"/>
    <property type="match status" value="1"/>
</dbReference>
<dbReference type="Pfam" id="PF13479">
    <property type="entry name" value="AAA_24"/>
    <property type="match status" value="1"/>
</dbReference>
<proteinExistence type="predicted"/>
<sequence>MPRFNWGAAPAPKYRYLVYGVPGVGKTTLSEYLPGRVFMLSLDNSFQRVNRWQGSEDIWAIDPKAPIEDLQEFAVEFNPDEYDWLVIDNLSNLQKLWFVEKANETSNHLDNKLQHYGEFTNWVIRFISKMFSYNLNILVTCWEGDFDVTEANGQTFQQHAPDLRASARDYLMGNCDVVGRMVVNPKTGGHGLVLEGDIGTYAKNRLDNRKGCEASELFLIQLPEETGDGSTAGTSPEE</sequence>
<name>A0A3G6JDC8_LACDL</name>
<dbReference type="InterPro" id="IPR027417">
    <property type="entry name" value="P-loop_NTPase"/>
</dbReference>
<dbReference type="AlphaFoldDB" id="A0A3G6JDC8"/>
<protein>
    <submittedName>
        <fullName evidence="1">DNA-binding protein</fullName>
    </submittedName>
</protein>
<dbReference type="NCBIfam" id="TIGR01618">
    <property type="entry name" value="phage_P_loop"/>
    <property type="match status" value="1"/>
</dbReference>
<keyword evidence="1" id="KW-0238">DNA-binding</keyword>